<dbReference type="AlphaFoldDB" id="A0A897MRC2"/>
<dbReference type="GO" id="GO:0004794">
    <property type="term" value="F:threonine deaminase activity"/>
    <property type="evidence" value="ECO:0007669"/>
    <property type="project" value="TreeGrafter"/>
</dbReference>
<sequence length="396" mass="41728">METSHAFDGLRCLDCGETVSADQDVGRCPDCGGVLDPQYEYDEIDLDRETLDDRTDRSQWRYCELLPFTRESAVSLDEGGTPLVECPRLADELDVGRVLVKDDGRLPTGSTADRGQSLALTAATEADETAVALPSPGASAQSAAAYAARAGLDSHAFVPSRTPFTNKAMINVHGGDMNVIGGRFGDAVEAFEDAIAEESWHSLSAFDTPYRHEGRKTVLFEIVEQLDWTLPDAIVAPTGTGLSIAGLYKGARELRELGFVDDLPALYVAQAAGCAPFVEAWGAERSEAAPVELPDTICGELEIPDPNGSAHVLDALAATDGGAVSVEDPEILESAVTAASSEGLEVGTSTGAALGGTWRLAERDTLGEDDCIVVLNTGAGSKDNDVLRSHLMGQGI</sequence>
<dbReference type="SUPFAM" id="SSF53686">
    <property type="entry name" value="Tryptophan synthase beta subunit-like PLP-dependent enzymes"/>
    <property type="match status" value="1"/>
</dbReference>
<evidence type="ECO:0000256" key="2">
    <source>
        <dbReference type="ARBA" id="ARBA00022898"/>
    </source>
</evidence>
<dbReference type="PANTHER" id="PTHR48078:SF6">
    <property type="entry name" value="L-THREONINE DEHYDRATASE CATABOLIC TDCB"/>
    <property type="match status" value="1"/>
</dbReference>
<dbReference type="InterPro" id="IPR036052">
    <property type="entry name" value="TrpB-like_PALP_sf"/>
</dbReference>
<dbReference type="NCBIfam" id="NF006050">
    <property type="entry name" value="PRK08197.1"/>
    <property type="match status" value="1"/>
</dbReference>
<dbReference type="GO" id="GO:0006565">
    <property type="term" value="P:L-serine catabolic process"/>
    <property type="evidence" value="ECO:0007669"/>
    <property type="project" value="TreeGrafter"/>
</dbReference>
<dbReference type="EMBL" id="CP064786">
    <property type="protein sequence ID" value="QSG02558.1"/>
    <property type="molecule type" value="Genomic_DNA"/>
</dbReference>
<dbReference type="Gene3D" id="3.40.50.1100">
    <property type="match status" value="2"/>
</dbReference>
<dbReference type="GeneID" id="70684726"/>
<accession>A0A897MRC2</accession>
<evidence type="ECO:0000313" key="5">
    <source>
        <dbReference type="EMBL" id="QSG02558.1"/>
    </source>
</evidence>
<dbReference type="InterPro" id="IPR050147">
    <property type="entry name" value="Ser/Thr_Dehydratase"/>
</dbReference>
<dbReference type="InterPro" id="IPR001926">
    <property type="entry name" value="TrpB-like_PALP"/>
</dbReference>
<keyword evidence="2" id="KW-0663">Pyridoxal phosphate</keyword>
<dbReference type="CDD" id="cd01563">
    <property type="entry name" value="Thr-synth_1"/>
    <property type="match status" value="1"/>
</dbReference>
<dbReference type="Proteomes" id="UP000663586">
    <property type="component" value="Chromosome"/>
</dbReference>
<organism evidence="5 6">
    <name type="scientific">Natranaeroarchaeum sulfidigenes</name>
    <dbReference type="NCBI Taxonomy" id="2784880"/>
    <lineage>
        <taxon>Archaea</taxon>
        <taxon>Methanobacteriati</taxon>
        <taxon>Methanobacteriota</taxon>
        <taxon>Stenosarchaea group</taxon>
        <taxon>Halobacteria</taxon>
        <taxon>Halobacteriales</taxon>
        <taxon>Natronoarchaeaceae</taxon>
        <taxon>Natranaeroarchaeum</taxon>
    </lineage>
</organism>
<dbReference type="GO" id="GO:0006567">
    <property type="term" value="P:L-threonine catabolic process"/>
    <property type="evidence" value="ECO:0007669"/>
    <property type="project" value="TreeGrafter"/>
</dbReference>
<keyword evidence="3" id="KW-0456">Lyase</keyword>
<feature type="domain" description="Tryptophan synthase beta chain-like PALP" evidence="4">
    <location>
        <begin position="74"/>
        <end position="378"/>
    </location>
</feature>
<evidence type="ECO:0000256" key="1">
    <source>
        <dbReference type="ARBA" id="ARBA00001933"/>
    </source>
</evidence>
<evidence type="ECO:0000256" key="3">
    <source>
        <dbReference type="ARBA" id="ARBA00023239"/>
    </source>
</evidence>
<name>A0A897MRC2_9EURY</name>
<dbReference type="GO" id="GO:0003941">
    <property type="term" value="F:L-serine ammonia-lyase activity"/>
    <property type="evidence" value="ECO:0007669"/>
    <property type="project" value="TreeGrafter"/>
</dbReference>
<proteinExistence type="predicted"/>
<protein>
    <submittedName>
        <fullName evidence="5">Threonine synthase and cysteate synthase</fullName>
    </submittedName>
</protein>
<reference evidence="5" key="1">
    <citation type="submission" date="2020-11" db="EMBL/GenBank/DDBJ databases">
        <title>Carbohydrate-dependent, anaerobic sulfur respiration: A novel catabolism in halophilic archaea.</title>
        <authorList>
            <person name="Sorokin D.Y."/>
            <person name="Messina E."/>
            <person name="Smedile F."/>
            <person name="La Cono V."/>
            <person name="Hallsworth J.E."/>
            <person name="Yakimov M.M."/>
        </authorList>
    </citation>
    <scope>NUCLEOTIDE SEQUENCE</scope>
    <source>
        <strain evidence="5">AArc-S</strain>
    </source>
</reference>
<evidence type="ECO:0000259" key="4">
    <source>
        <dbReference type="Pfam" id="PF00291"/>
    </source>
</evidence>
<dbReference type="Pfam" id="PF00291">
    <property type="entry name" value="PALP"/>
    <property type="match status" value="1"/>
</dbReference>
<keyword evidence="6" id="KW-1185">Reference proteome</keyword>
<dbReference type="GO" id="GO:0009097">
    <property type="term" value="P:isoleucine biosynthetic process"/>
    <property type="evidence" value="ECO:0007669"/>
    <property type="project" value="TreeGrafter"/>
</dbReference>
<dbReference type="RefSeq" id="WP_238479704.1">
    <property type="nucleotide sequence ID" value="NZ_CP064786.1"/>
</dbReference>
<gene>
    <name evidence="5" type="primary">thrC</name>
    <name evidence="5" type="ORF">AArcS_1343</name>
</gene>
<evidence type="ECO:0000313" key="6">
    <source>
        <dbReference type="Proteomes" id="UP000663586"/>
    </source>
</evidence>
<dbReference type="PANTHER" id="PTHR48078">
    <property type="entry name" value="THREONINE DEHYDRATASE, MITOCHONDRIAL-RELATED"/>
    <property type="match status" value="1"/>
</dbReference>
<comment type="cofactor">
    <cofactor evidence="1">
        <name>pyridoxal 5'-phosphate</name>
        <dbReference type="ChEBI" id="CHEBI:597326"/>
    </cofactor>
</comment>
<dbReference type="KEGG" id="hara:AArcS_1343"/>